<proteinExistence type="predicted"/>
<dbReference type="AlphaFoldDB" id="A0A174HI84"/>
<gene>
    <name evidence="2" type="ORF">ERS852397_02695</name>
</gene>
<feature type="transmembrane region" description="Helical" evidence="1">
    <location>
        <begin position="21"/>
        <end position="40"/>
    </location>
</feature>
<name>A0A174HI84_9BACE</name>
<dbReference type="PROSITE" id="PS51257">
    <property type="entry name" value="PROKAR_LIPOPROTEIN"/>
    <property type="match status" value="1"/>
</dbReference>
<reference evidence="2 3" key="1">
    <citation type="submission" date="2015-09" db="EMBL/GenBank/DDBJ databases">
        <authorList>
            <consortium name="Pathogen Informatics"/>
        </authorList>
    </citation>
    <scope>NUCLEOTIDE SEQUENCE [LARGE SCALE GENOMIC DNA]</scope>
    <source>
        <strain evidence="2 3">2789STDY5608840</strain>
    </source>
</reference>
<protein>
    <recommendedName>
        <fullName evidence="4">Lipoprotein</fullName>
    </recommendedName>
</protein>
<dbReference type="EMBL" id="CYZH01000015">
    <property type="protein sequence ID" value="CUO74604.1"/>
    <property type="molecule type" value="Genomic_DNA"/>
</dbReference>
<sequence length="202" mass="23306">MKKDNNVVYLHTYKLTYMKKNLRLIIAIILSGSCFISFFTQCIGTSKQQSPVVQASIEKNKADTTQTQIKENDNIDEDARTTHPAERTFIDKTTSEDGIVISHYTEDEGYTNIFEYTCPNVNMQQVYNQKVRNIEKLLREKLPENNSHYKIETDSVGTLEVTYTYKTKNHLKIELFYGGGATYVEMIRQGKDVKVVEQYCAD</sequence>
<dbReference type="STRING" id="338188.ERS852397_02695"/>
<evidence type="ECO:0000313" key="2">
    <source>
        <dbReference type="EMBL" id="CUO74604.1"/>
    </source>
</evidence>
<evidence type="ECO:0008006" key="4">
    <source>
        <dbReference type="Google" id="ProtNLM"/>
    </source>
</evidence>
<keyword evidence="1" id="KW-0472">Membrane</keyword>
<dbReference type="Proteomes" id="UP000095517">
    <property type="component" value="Unassembled WGS sequence"/>
</dbReference>
<keyword evidence="1" id="KW-0812">Transmembrane</keyword>
<evidence type="ECO:0000313" key="3">
    <source>
        <dbReference type="Proteomes" id="UP000095517"/>
    </source>
</evidence>
<accession>A0A174HI84</accession>
<keyword evidence="1" id="KW-1133">Transmembrane helix</keyword>
<organism evidence="2 3">
    <name type="scientific">Bacteroides finegoldii</name>
    <dbReference type="NCBI Taxonomy" id="338188"/>
    <lineage>
        <taxon>Bacteria</taxon>
        <taxon>Pseudomonadati</taxon>
        <taxon>Bacteroidota</taxon>
        <taxon>Bacteroidia</taxon>
        <taxon>Bacteroidales</taxon>
        <taxon>Bacteroidaceae</taxon>
        <taxon>Bacteroides</taxon>
    </lineage>
</organism>
<evidence type="ECO:0000256" key="1">
    <source>
        <dbReference type="SAM" id="Phobius"/>
    </source>
</evidence>